<accession>A0A1S1Z204</accession>
<evidence type="ECO:0000313" key="1">
    <source>
        <dbReference type="EMBL" id="OHX67304.1"/>
    </source>
</evidence>
<dbReference type="EMBL" id="JRYR02000001">
    <property type="protein sequence ID" value="OHX67304.1"/>
    <property type="molecule type" value="Genomic_DNA"/>
</dbReference>
<evidence type="ECO:0000313" key="2">
    <source>
        <dbReference type="Proteomes" id="UP000179797"/>
    </source>
</evidence>
<reference evidence="1 2" key="1">
    <citation type="journal article" date="2012" name="Int. J. Syst. Evol. Microbiol.">
        <title>Flammeovirga pacifica sp. nov., isolated from deep-sea sediment.</title>
        <authorList>
            <person name="Xu H."/>
            <person name="Fu Y."/>
            <person name="Yang N."/>
            <person name="Ding Z."/>
            <person name="Lai Q."/>
            <person name="Zeng R."/>
        </authorList>
    </citation>
    <scope>NUCLEOTIDE SEQUENCE [LARGE SCALE GENOMIC DNA]</scope>
    <source>
        <strain evidence="2">DSM 24597 / LMG 26175 / WPAGA1</strain>
    </source>
</reference>
<dbReference type="Proteomes" id="UP000179797">
    <property type="component" value="Unassembled WGS sequence"/>
</dbReference>
<gene>
    <name evidence="1" type="ORF">NH26_13605</name>
</gene>
<keyword evidence="2" id="KW-1185">Reference proteome</keyword>
<dbReference type="OrthoDB" id="977554at2"/>
<dbReference type="STRING" id="915059.NH26_13605"/>
<protein>
    <submittedName>
        <fullName evidence="1">Uncharacterized protein</fullName>
    </submittedName>
</protein>
<organism evidence="1 2">
    <name type="scientific">Flammeovirga pacifica</name>
    <dbReference type="NCBI Taxonomy" id="915059"/>
    <lineage>
        <taxon>Bacteria</taxon>
        <taxon>Pseudomonadati</taxon>
        <taxon>Bacteroidota</taxon>
        <taxon>Cytophagia</taxon>
        <taxon>Cytophagales</taxon>
        <taxon>Flammeovirgaceae</taxon>
        <taxon>Flammeovirga</taxon>
    </lineage>
</organism>
<dbReference type="AlphaFoldDB" id="A0A1S1Z204"/>
<proteinExistence type="predicted"/>
<comment type="caution">
    <text evidence="1">The sequence shown here is derived from an EMBL/GenBank/DDBJ whole genome shotgun (WGS) entry which is preliminary data.</text>
</comment>
<dbReference type="RefSeq" id="WP_044226070.1">
    <property type="nucleotide sequence ID" value="NZ_JRYR02000001.1"/>
</dbReference>
<name>A0A1S1Z204_FLAPC</name>
<sequence length="225" mass="25270">MKKSNILLISILSSVTLFIISGAIVSVAKGKPEVNNNSFSISTPTFNHVLMNKTNYSVNAKTGEKYELVVWLEKGEEKINLPFITKGDTLILSPISEELSSKIRFVEMTIPAEEMEFELKDAQIDFNNYSNKELKIKLDQSSVNMYSYNDNYISKLDISIKNKSDFYSNTSLDHLNLSITNSSFTNQASIKEVIGEASDSSKVYIESPGLTNLKKDASSKVRFEY</sequence>